<dbReference type="PROSITE" id="PS51671">
    <property type="entry name" value="ACT"/>
    <property type="match status" value="1"/>
</dbReference>
<comment type="catalytic activity">
    <reaction evidence="2">
        <text>GTP + ATP = guanosine 3'-diphosphate 5'-triphosphate + AMP</text>
        <dbReference type="Rhea" id="RHEA:22088"/>
        <dbReference type="ChEBI" id="CHEBI:30616"/>
        <dbReference type="ChEBI" id="CHEBI:37565"/>
        <dbReference type="ChEBI" id="CHEBI:142410"/>
        <dbReference type="ChEBI" id="CHEBI:456215"/>
        <dbReference type="EC" id="2.7.6.5"/>
    </reaction>
</comment>
<dbReference type="GO" id="GO:0016301">
    <property type="term" value="F:kinase activity"/>
    <property type="evidence" value="ECO:0007669"/>
    <property type="project" value="UniProtKB-KW"/>
</dbReference>
<dbReference type="PROSITE" id="PS51880">
    <property type="entry name" value="TGS"/>
    <property type="match status" value="1"/>
</dbReference>
<dbReference type="FunFam" id="3.30.460.10:FF:000001">
    <property type="entry name" value="GTP pyrophosphokinase RelA"/>
    <property type="match status" value="1"/>
</dbReference>
<dbReference type="SUPFAM" id="SSF81271">
    <property type="entry name" value="TGS-like"/>
    <property type="match status" value="1"/>
</dbReference>
<dbReference type="Gene3D" id="3.30.460.10">
    <property type="entry name" value="Beta Polymerase, domain 2"/>
    <property type="match status" value="1"/>
</dbReference>
<feature type="region of interest" description="Disordered" evidence="4">
    <location>
        <begin position="1"/>
        <end position="27"/>
    </location>
</feature>
<dbReference type="RefSeq" id="WP_114620161.1">
    <property type="nucleotide sequence ID" value="NZ_PPTP01000002.1"/>
</dbReference>
<dbReference type="Gene3D" id="1.10.3210.10">
    <property type="entry name" value="Hypothetical protein af1432"/>
    <property type="match status" value="1"/>
</dbReference>
<keyword evidence="8" id="KW-0418">Kinase</keyword>
<dbReference type="InterPro" id="IPR012676">
    <property type="entry name" value="TGS-like"/>
</dbReference>
<dbReference type="Pfam" id="PF19296">
    <property type="entry name" value="RelA_AH_RIS"/>
    <property type="match status" value="1"/>
</dbReference>
<organism evidence="8 9">
    <name type="scientific">Senegalimassilia anaerobia</name>
    <dbReference type="NCBI Taxonomy" id="1473216"/>
    <lineage>
        <taxon>Bacteria</taxon>
        <taxon>Bacillati</taxon>
        <taxon>Actinomycetota</taxon>
        <taxon>Coriobacteriia</taxon>
        <taxon>Coriobacteriales</taxon>
        <taxon>Coriobacteriaceae</taxon>
        <taxon>Senegalimassilia</taxon>
    </lineage>
</organism>
<dbReference type="EMBL" id="PPTP01000002">
    <property type="protein sequence ID" value="RDB56645.1"/>
    <property type="molecule type" value="Genomic_DNA"/>
</dbReference>
<dbReference type="CDD" id="cd00077">
    <property type="entry name" value="HDc"/>
    <property type="match status" value="1"/>
</dbReference>
<dbReference type="FunFam" id="3.10.20.30:FF:000002">
    <property type="entry name" value="GTP pyrophosphokinase (RelA/SpoT)"/>
    <property type="match status" value="1"/>
</dbReference>
<dbReference type="InterPro" id="IPR045600">
    <property type="entry name" value="RelA/SpoT_AH_RIS"/>
</dbReference>
<dbReference type="Pfam" id="PF02824">
    <property type="entry name" value="TGS"/>
    <property type="match status" value="1"/>
</dbReference>
<dbReference type="UniPathway" id="UPA00908">
    <property type="reaction ID" value="UER00884"/>
</dbReference>
<dbReference type="CDD" id="cd05399">
    <property type="entry name" value="NT_Rel-Spo_like"/>
    <property type="match status" value="1"/>
</dbReference>
<dbReference type="AlphaFoldDB" id="A0A369LES5"/>
<dbReference type="InterPro" id="IPR003607">
    <property type="entry name" value="HD/PDEase_dom"/>
</dbReference>
<evidence type="ECO:0000313" key="8">
    <source>
        <dbReference type="EMBL" id="RDB56645.1"/>
    </source>
</evidence>
<accession>A0A369LES5</accession>
<evidence type="ECO:0000313" key="9">
    <source>
        <dbReference type="Proteomes" id="UP000253792"/>
    </source>
</evidence>
<evidence type="ECO:0000259" key="6">
    <source>
        <dbReference type="PROSITE" id="PS51831"/>
    </source>
</evidence>
<dbReference type="InterPro" id="IPR012675">
    <property type="entry name" value="Beta-grasp_dom_sf"/>
</dbReference>
<feature type="domain" description="TGS" evidence="7">
    <location>
        <begin position="439"/>
        <end position="502"/>
    </location>
</feature>
<dbReference type="STRING" id="1034345.GCA_000236865_00926"/>
<evidence type="ECO:0000259" key="7">
    <source>
        <dbReference type="PROSITE" id="PS51880"/>
    </source>
</evidence>
<dbReference type="InterPro" id="IPR004095">
    <property type="entry name" value="TGS"/>
</dbReference>
<dbReference type="FunFam" id="1.10.3210.10:FF:000001">
    <property type="entry name" value="GTP pyrophosphokinase RelA"/>
    <property type="match status" value="1"/>
</dbReference>
<proteinExistence type="inferred from homology"/>
<comment type="pathway">
    <text evidence="1">Purine metabolism; ppGpp biosynthesis; ppGpp from GTP: step 1/2.</text>
</comment>
<comment type="similarity">
    <text evidence="3">Belongs to the relA/spoT family.</text>
</comment>
<protein>
    <submittedName>
        <fullName evidence="8">GTP pyrophosphokinase</fullName>
    </submittedName>
</protein>
<dbReference type="InterPro" id="IPR045865">
    <property type="entry name" value="ACT-like_dom_sf"/>
</dbReference>
<dbReference type="SUPFAM" id="SSF109604">
    <property type="entry name" value="HD-domain/PDEase-like"/>
    <property type="match status" value="1"/>
</dbReference>
<dbReference type="Pfam" id="PF13291">
    <property type="entry name" value="ACT_4"/>
    <property type="match status" value="1"/>
</dbReference>
<dbReference type="OrthoDB" id="9805041at2"/>
<evidence type="ECO:0000256" key="1">
    <source>
        <dbReference type="ARBA" id="ARBA00004976"/>
    </source>
</evidence>
<name>A0A369LES5_9ACTN</name>
<feature type="domain" description="ACT" evidence="5">
    <location>
        <begin position="718"/>
        <end position="792"/>
    </location>
</feature>
<dbReference type="CDD" id="cd04876">
    <property type="entry name" value="ACT_RelA-SpoT"/>
    <property type="match status" value="1"/>
</dbReference>
<dbReference type="PROSITE" id="PS51831">
    <property type="entry name" value="HD"/>
    <property type="match status" value="1"/>
</dbReference>
<dbReference type="SMART" id="SM00471">
    <property type="entry name" value="HDc"/>
    <property type="match status" value="1"/>
</dbReference>
<dbReference type="CDD" id="cd01668">
    <property type="entry name" value="TGS_RSH"/>
    <property type="match status" value="1"/>
</dbReference>
<evidence type="ECO:0000256" key="3">
    <source>
        <dbReference type="RuleBase" id="RU003847"/>
    </source>
</evidence>
<dbReference type="InterPro" id="IPR043519">
    <property type="entry name" value="NT_sf"/>
</dbReference>
<dbReference type="GO" id="GO:0008728">
    <property type="term" value="F:GTP diphosphokinase activity"/>
    <property type="evidence" value="ECO:0007669"/>
    <property type="project" value="UniProtKB-EC"/>
</dbReference>
<dbReference type="NCBIfam" id="TIGR00691">
    <property type="entry name" value="spoT_relA"/>
    <property type="match status" value="1"/>
</dbReference>
<feature type="domain" description="HD" evidence="6">
    <location>
        <begin position="99"/>
        <end position="198"/>
    </location>
</feature>
<sequence length="803" mass="89962">MNKSNSRSDQNLLGAQPDVVRQTVDDSLLGRPHVAEKAFSTEATKVMPKGEKTPDERFADLQDMTRGYLTDEEEAKLEKAFRFAASAHEGACRKSGEPFIAHPVEVAIILADLRMDVETLCAALLHDTVEDTDVTSQLVEQEFGPHVAQLVDGVTKITRIEVETLTDEQAATIRKMFVAMSKDIRVIVIKLADRLHNMRTLAALKEDRRIFKSRETLEIYAPIAHRLGINSIKWELEDLSFYYLEPNKFKQVSRMVTESRFEREEYLDQVISVLRGEMDKVSVQAQIMGRPKHLYSIYQKMAKKGKGFSEIYDLIAVRIIVKSVKDCYSALGAVHTLWHPMPGRFKDYIAMPKFNMYQSLHTTVIGPAGRPLEVQIRTEEMHRQSEYGVAAHWRYKEKGGRGGNDSMDKQLAWLREMVDWQDETHDSREFLKDLKVDLAPTEVFVFTPKGEAMSLRAGSTPVDFAYAIHTEVGNHCVGAKVNGAIVPLAYELQLGDRVEILTQKSASPSRDWLNIVKTPSARNKIRAYFSKVTRADDLLSGRDKLAREMRKHGLGISNTRSERALRIVADHMGYKDADDMLVSIGTSKESVQSVANRLLAELGRKGDQQPDPLNLGTAAMTTGKLPPMLTLVNKPKKHETKSSNGVVVEGVEGALVRLSRCCNPVPGDEIIGFVTRGRGVSVHRRDCPNAKELMAQPERIMKVHWESDLPKNTSFKVEVYIEALDRLQLLSDVVLVLSGMGANVLSSNTVSHRDGMAEMRFLFQVSDITHIDIILSKLKALEGVFDARRMVPKVGGGKDSALL</sequence>
<dbReference type="SMART" id="SM00954">
    <property type="entry name" value="RelA_SpoT"/>
    <property type="match status" value="1"/>
</dbReference>
<gene>
    <name evidence="8" type="ORF">C1880_02425</name>
</gene>
<dbReference type="InterPro" id="IPR033655">
    <property type="entry name" value="TGS_RelA/SpoT"/>
</dbReference>
<evidence type="ECO:0000256" key="2">
    <source>
        <dbReference type="ARBA" id="ARBA00048244"/>
    </source>
</evidence>
<dbReference type="Gene3D" id="3.10.20.30">
    <property type="match status" value="1"/>
</dbReference>
<dbReference type="InterPro" id="IPR004811">
    <property type="entry name" value="RelA/Spo_fam"/>
</dbReference>
<dbReference type="Proteomes" id="UP000253792">
    <property type="component" value="Unassembled WGS sequence"/>
</dbReference>
<dbReference type="PANTHER" id="PTHR21262:SF31">
    <property type="entry name" value="GTP PYROPHOSPHOKINASE"/>
    <property type="match status" value="1"/>
</dbReference>
<dbReference type="Pfam" id="PF13328">
    <property type="entry name" value="HD_4"/>
    <property type="match status" value="1"/>
</dbReference>
<dbReference type="PANTHER" id="PTHR21262">
    <property type="entry name" value="GUANOSINE-3',5'-BIS DIPHOSPHATE 3'-PYROPHOSPHOHYDROLASE"/>
    <property type="match status" value="1"/>
</dbReference>
<keyword evidence="8" id="KW-0808">Transferase</keyword>
<keyword evidence="9" id="KW-1185">Reference proteome</keyword>
<evidence type="ECO:0000259" key="5">
    <source>
        <dbReference type="PROSITE" id="PS51671"/>
    </source>
</evidence>
<dbReference type="SUPFAM" id="SSF81301">
    <property type="entry name" value="Nucleotidyltransferase"/>
    <property type="match status" value="1"/>
</dbReference>
<dbReference type="InterPro" id="IPR002912">
    <property type="entry name" value="ACT_dom"/>
</dbReference>
<dbReference type="GO" id="GO:0005886">
    <property type="term" value="C:plasma membrane"/>
    <property type="evidence" value="ECO:0007669"/>
    <property type="project" value="TreeGrafter"/>
</dbReference>
<dbReference type="InterPro" id="IPR006674">
    <property type="entry name" value="HD_domain"/>
</dbReference>
<dbReference type="GO" id="GO:0015970">
    <property type="term" value="P:guanosine tetraphosphate biosynthetic process"/>
    <property type="evidence" value="ECO:0007669"/>
    <property type="project" value="UniProtKB-UniPathway"/>
</dbReference>
<reference evidence="8 9" key="1">
    <citation type="journal article" date="2018" name="Elife">
        <title>Discovery and characterization of a prevalent human gut bacterial enzyme sufficient for the inactivation of a family of plant toxins.</title>
        <authorList>
            <person name="Koppel N."/>
            <person name="Bisanz J.E."/>
            <person name="Pandelia M.E."/>
            <person name="Turnbaugh P.J."/>
            <person name="Balskus E.P."/>
        </authorList>
    </citation>
    <scope>NUCLEOTIDE SEQUENCE [LARGE SCALE GENOMIC DNA]</scope>
    <source>
        <strain evidence="9">anaerobia AP69FAA</strain>
    </source>
</reference>
<dbReference type="Pfam" id="PF04607">
    <property type="entry name" value="RelA_SpoT"/>
    <property type="match status" value="1"/>
</dbReference>
<evidence type="ECO:0000256" key="4">
    <source>
        <dbReference type="SAM" id="MobiDB-lite"/>
    </source>
</evidence>
<comment type="function">
    <text evidence="3">In eubacteria ppGpp (guanosine 3'-diphosphate 5'-diphosphate) is a mediator of the stringent response that coordinates a variety of cellular activities in response to changes in nutritional abundance.</text>
</comment>
<dbReference type="InterPro" id="IPR007685">
    <property type="entry name" value="RelA_SpoT"/>
</dbReference>
<feature type="compositionally biased region" description="Polar residues" evidence="4">
    <location>
        <begin position="1"/>
        <end position="13"/>
    </location>
</feature>
<dbReference type="Gene3D" id="3.30.70.260">
    <property type="match status" value="1"/>
</dbReference>
<comment type="caution">
    <text evidence="8">The sequence shown here is derived from an EMBL/GenBank/DDBJ whole genome shotgun (WGS) entry which is preliminary data.</text>
</comment>
<dbReference type="SUPFAM" id="SSF55021">
    <property type="entry name" value="ACT-like"/>
    <property type="match status" value="1"/>
</dbReference>